<organism evidence="1 2">
    <name type="scientific">Gigaspora rosea</name>
    <dbReference type="NCBI Taxonomy" id="44941"/>
    <lineage>
        <taxon>Eukaryota</taxon>
        <taxon>Fungi</taxon>
        <taxon>Fungi incertae sedis</taxon>
        <taxon>Mucoromycota</taxon>
        <taxon>Glomeromycotina</taxon>
        <taxon>Glomeromycetes</taxon>
        <taxon>Diversisporales</taxon>
        <taxon>Gigasporaceae</taxon>
        <taxon>Gigaspora</taxon>
    </lineage>
</organism>
<keyword evidence="2" id="KW-1185">Reference proteome</keyword>
<proteinExistence type="predicted"/>
<protein>
    <submittedName>
        <fullName evidence="1">Uncharacterized protein</fullName>
    </submittedName>
</protein>
<evidence type="ECO:0000313" key="1">
    <source>
        <dbReference type="EMBL" id="RIB18515.1"/>
    </source>
</evidence>
<dbReference type="AlphaFoldDB" id="A0A397V7U3"/>
<comment type="caution">
    <text evidence="1">The sequence shown here is derived from an EMBL/GenBank/DDBJ whole genome shotgun (WGS) entry which is preliminary data.</text>
</comment>
<reference evidence="1 2" key="1">
    <citation type="submission" date="2018-06" db="EMBL/GenBank/DDBJ databases">
        <title>Comparative genomics reveals the genomic features of Rhizophagus irregularis, R. cerebriforme, R. diaphanum and Gigaspora rosea, and their symbiotic lifestyle signature.</title>
        <authorList>
            <person name="Morin E."/>
            <person name="San Clemente H."/>
            <person name="Chen E.C.H."/>
            <person name="De La Providencia I."/>
            <person name="Hainaut M."/>
            <person name="Kuo A."/>
            <person name="Kohler A."/>
            <person name="Murat C."/>
            <person name="Tang N."/>
            <person name="Roy S."/>
            <person name="Loubradou J."/>
            <person name="Henrissat B."/>
            <person name="Grigoriev I.V."/>
            <person name="Corradi N."/>
            <person name="Roux C."/>
            <person name="Martin F.M."/>
        </authorList>
    </citation>
    <scope>NUCLEOTIDE SEQUENCE [LARGE SCALE GENOMIC DNA]</scope>
    <source>
        <strain evidence="1 2">DAOM 194757</strain>
    </source>
</reference>
<dbReference type="EMBL" id="QKWP01000535">
    <property type="protein sequence ID" value="RIB18515.1"/>
    <property type="molecule type" value="Genomic_DNA"/>
</dbReference>
<dbReference type="Proteomes" id="UP000266673">
    <property type="component" value="Unassembled WGS sequence"/>
</dbReference>
<gene>
    <name evidence="1" type="ORF">C2G38_2184430</name>
</gene>
<name>A0A397V7U3_9GLOM</name>
<sequence>MNSDLEKRPNISEIITKLNEWLNIIENENESRIKKQFLKLFTKLNELLNIFENENESSIKKQFLKIKKQFLESEKNSYQKYNGTEAVSDVEIPNDI</sequence>
<accession>A0A397V7U3</accession>
<evidence type="ECO:0000313" key="2">
    <source>
        <dbReference type="Proteomes" id="UP000266673"/>
    </source>
</evidence>